<gene>
    <name evidence="2" type="ORF">PAL_GLEAN10008713</name>
</gene>
<name>L5KS52_PTEAL</name>
<dbReference type="Proteomes" id="UP000010552">
    <property type="component" value="Unassembled WGS sequence"/>
</dbReference>
<proteinExistence type="predicted"/>
<feature type="region of interest" description="Disordered" evidence="1">
    <location>
        <begin position="25"/>
        <end position="90"/>
    </location>
</feature>
<accession>L5KS52</accession>
<keyword evidence="3" id="KW-1185">Reference proteome</keyword>
<feature type="compositionally biased region" description="Polar residues" evidence="1">
    <location>
        <begin position="60"/>
        <end position="70"/>
    </location>
</feature>
<organism evidence="2 3">
    <name type="scientific">Pteropus alecto</name>
    <name type="common">Black flying fox</name>
    <dbReference type="NCBI Taxonomy" id="9402"/>
    <lineage>
        <taxon>Eukaryota</taxon>
        <taxon>Metazoa</taxon>
        <taxon>Chordata</taxon>
        <taxon>Craniata</taxon>
        <taxon>Vertebrata</taxon>
        <taxon>Euteleostomi</taxon>
        <taxon>Mammalia</taxon>
        <taxon>Eutheria</taxon>
        <taxon>Laurasiatheria</taxon>
        <taxon>Chiroptera</taxon>
        <taxon>Yinpterochiroptera</taxon>
        <taxon>Pteropodoidea</taxon>
        <taxon>Pteropodidae</taxon>
        <taxon>Pteropodinae</taxon>
        <taxon>Pteropus</taxon>
    </lineage>
</organism>
<evidence type="ECO:0000256" key="1">
    <source>
        <dbReference type="SAM" id="MobiDB-lite"/>
    </source>
</evidence>
<keyword evidence="2" id="KW-0675">Receptor</keyword>
<dbReference type="AlphaFoldDB" id="L5KS52"/>
<protein>
    <submittedName>
        <fullName evidence="2">Putative G-protein coupled receptor 133</fullName>
    </submittedName>
</protein>
<sequence length="90" mass="9406">MHARPRSQCRAGGRRCALGFRSLVSGEQWGPEGGPSPTSGPEAPPSRLGESSPALRGLQVNGTRPGTASTKLGPWDKSSQSAHRMDLSPV</sequence>
<reference evidence="3" key="1">
    <citation type="journal article" date="2013" name="Science">
        <title>Comparative analysis of bat genomes provides insight into the evolution of flight and immunity.</title>
        <authorList>
            <person name="Zhang G."/>
            <person name="Cowled C."/>
            <person name="Shi Z."/>
            <person name="Huang Z."/>
            <person name="Bishop-Lilly K.A."/>
            <person name="Fang X."/>
            <person name="Wynne J.W."/>
            <person name="Xiong Z."/>
            <person name="Baker M.L."/>
            <person name="Zhao W."/>
            <person name="Tachedjian M."/>
            <person name="Zhu Y."/>
            <person name="Zhou P."/>
            <person name="Jiang X."/>
            <person name="Ng J."/>
            <person name="Yang L."/>
            <person name="Wu L."/>
            <person name="Xiao J."/>
            <person name="Feng Y."/>
            <person name="Chen Y."/>
            <person name="Sun X."/>
            <person name="Zhang Y."/>
            <person name="Marsh G.A."/>
            <person name="Crameri G."/>
            <person name="Broder C.C."/>
            <person name="Frey K.G."/>
            <person name="Wang L.F."/>
            <person name="Wang J."/>
        </authorList>
    </citation>
    <scope>NUCLEOTIDE SEQUENCE [LARGE SCALE GENOMIC DNA]</scope>
</reference>
<dbReference type="EMBL" id="KB030576">
    <property type="protein sequence ID" value="ELK14242.1"/>
    <property type="molecule type" value="Genomic_DNA"/>
</dbReference>
<evidence type="ECO:0000313" key="2">
    <source>
        <dbReference type="EMBL" id="ELK14242.1"/>
    </source>
</evidence>
<evidence type="ECO:0000313" key="3">
    <source>
        <dbReference type="Proteomes" id="UP000010552"/>
    </source>
</evidence>
<dbReference type="InParanoid" id="L5KS52"/>